<evidence type="ECO:0000256" key="3">
    <source>
        <dbReference type="ARBA" id="ARBA00023002"/>
    </source>
</evidence>
<reference evidence="9 10" key="1">
    <citation type="journal article" date="2015" name="MBio">
        <title>Genome-Resolved Metagenomic Analysis Reveals Roles for Candidate Phyla and Other Microbial Community Members in Biogeochemical Transformations in Oil Reservoirs.</title>
        <authorList>
            <person name="Hu P."/>
            <person name="Tom L."/>
            <person name="Singh A."/>
            <person name="Thomas B.C."/>
            <person name="Baker B.J."/>
            <person name="Piceno Y.M."/>
            <person name="Andersen G.L."/>
            <person name="Banfield J.F."/>
        </authorList>
    </citation>
    <scope>NUCLEOTIDE SEQUENCE [LARGE SCALE GENOMIC DNA]</scope>
    <source>
        <strain evidence="9">46_16</strain>
    </source>
</reference>
<evidence type="ECO:0000256" key="2">
    <source>
        <dbReference type="ARBA" id="ARBA00022827"/>
    </source>
</evidence>
<dbReference type="SUPFAM" id="SSF51905">
    <property type="entry name" value="FAD/NAD(P)-binding domain"/>
    <property type="match status" value="1"/>
</dbReference>
<dbReference type="NCBIfam" id="TIGR01292">
    <property type="entry name" value="TRX_reduct"/>
    <property type="match status" value="1"/>
</dbReference>
<organism evidence="9 10">
    <name type="scientific">Anaerolinea thermophila</name>
    <dbReference type="NCBI Taxonomy" id="167964"/>
    <lineage>
        <taxon>Bacteria</taxon>
        <taxon>Bacillati</taxon>
        <taxon>Chloroflexota</taxon>
        <taxon>Anaerolineae</taxon>
        <taxon>Anaerolineales</taxon>
        <taxon>Anaerolineaceae</taxon>
        <taxon>Anaerolinea</taxon>
    </lineage>
</organism>
<keyword evidence="7" id="KW-0521">NADP</keyword>
<dbReference type="PATRIC" id="fig|167964.4.peg.149"/>
<dbReference type="InterPro" id="IPR005982">
    <property type="entry name" value="Thioredox_Rdtase"/>
</dbReference>
<dbReference type="InterPro" id="IPR023753">
    <property type="entry name" value="FAD/NAD-binding_dom"/>
</dbReference>
<dbReference type="Pfam" id="PF07992">
    <property type="entry name" value="Pyr_redox_2"/>
    <property type="match status" value="1"/>
</dbReference>
<dbReference type="PRINTS" id="PR00469">
    <property type="entry name" value="PNDRDTASEII"/>
</dbReference>
<feature type="domain" description="FAD/NAD(P)-binding" evidence="8">
    <location>
        <begin position="10"/>
        <end position="296"/>
    </location>
</feature>
<comment type="caution">
    <text evidence="9">The sequence shown here is derived from an EMBL/GenBank/DDBJ whole genome shotgun (WGS) entry which is preliminary data.</text>
</comment>
<protein>
    <recommendedName>
        <fullName evidence="6">Thioredoxin reductase</fullName>
        <ecNumber evidence="6">1.8.1.9</ecNumber>
    </recommendedName>
</protein>
<evidence type="ECO:0000256" key="1">
    <source>
        <dbReference type="ARBA" id="ARBA00022630"/>
    </source>
</evidence>
<gene>
    <name evidence="9" type="ORF">XD73_1465</name>
</gene>
<sequence>MANGENQVENVVILGSGPAGLAAALYAARAELSPLVLTGTEIGGQVATTSIIENYPGFPDGVGGNELADLFTKNAEKFGARFEYDVVTSVDLSQRPFKLKTYGKEFLAKTVIITTGASPNKLNVPGEKELTGKGVSYCATCDGWFFKDKKVAVVGGGDSALEEGLFLTRYASSVTIIHRRDELRAGALLQKRAMNNPKISFIWDSVVEKINGSDALTSLQLKNKKTGEVSDFPVDGLFVFIGHSPNTDLFKGMLEMNERGYLISDEKRQTSMEGVFAAGEVTDPRFRQVITSAGMGAAAAIEATRLLESEEE</sequence>
<dbReference type="InterPro" id="IPR050097">
    <property type="entry name" value="Ferredoxin-NADP_redctase_2"/>
</dbReference>
<dbReference type="GO" id="GO:0004791">
    <property type="term" value="F:thioredoxin-disulfide reductase (NADPH) activity"/>
    <property type="evidence" value="ECO:0007669"/>
    <property type="project" value="UniProtKB-UniRule"/>
</dbReference>
<keyword evidence="2 6" id="KW-0274">FAD</keyword>
<evidence type="ECO:0000256" key="6">
    <source>
        <dbReference type="RuleBase" id="RU003880"/>
    </source>
</evidence>
<evidence type="ECO:0000313" key="9">
    <source>
        <dbReference type="EMBL" id="KUK45661.1"/>
    </source>
</evidence>
<proteinExistence type="inferred from homology"/>
<comment type="catalytic activity">
    <reaction evidence="6">
        <text>[thioredoxin]-dithiol + NADP(+) = [thioredoxin]-disulfide + NADPH + H(+)</text>
        <dbReference type="Rhea" id="RHEA:20345"/>
        <dbReference type="Rhea" id="RHEA-COMP:10698"/>
        <dbReference type="Rhea" id="RHEA-COMP:10700"/>
        <dbReference type="ChEBI" id="CHEBI:15378"/>
        <dbReference type="ChEBI" id="CHEBI:29950"/>
        <dbReference type="ChEBI" id="CHEBI:50058"/>
        <dbReference type="ChEBI" id="CHEBI:57783"/>
        <dbReference type="ChEBI" id="CHEBI:58349"/>
        <dbReference type="EC" id="1.8.1.9"/>
    </reaction>
</comment>
<evidence type="ECO:0000256" key="5">
    <source>
        <dbReference type="ARBA" id="ARBA00023284"/>
    </source>
</evidence>
<comment type="cofactor">
    <cofactor evidence="7">
        <name>FAD</name>
        <dbReference type="ChEBI" id="CHEBI:57692"/>
    </cofactor>
    <text evidence="7">Binds 1 FAD per subunit.</text>
</comment>
<dbReference type="Proteomes" id="UP000064249">
    <property type="component" value="Unassembled WGS sequence"/>
</dbReference>
<dbReference type="GO" id="GO:0005737">
    <property type="term" value="C:cytoplasm"/>
    <property type="evidence" value="ECO:0007669"/>
    <property type="project" value="InterPro"/>
</dbReference>
<dbReference type="InterPro" id="IPR036188">
    <property type="entry name" value="FAD/NAD-bd_sf"/>
</dbReference>
<keyword evidence="4" id="KW-1015">Disulfide bond</keyword>
<dbReference type="Gene3D" id="3.50.50.60">
    <property type="entry name" value="FAD/NAD(P)-binding domain"/>
    <property type="match status" value="2"/>
</dbReference>
<keyword evidence="3 6" id="KW-0560">Oxidoreductase</keyword>
<keyword evidence="5 6" id="KW-0676">Redox-active center</keyword>
<dbReference type="InterPro" id="IPR008255">
    <property type="entry name" value="Pyr_nucl-diS_OxRdtase_2_AS"/>
</dbReference>
<comment type="subunit">
    <text evidence="6">Homodimer.</text>
</comment>
<dbReference type="EC" id="1.8.1.9" evidence="6"/>
<dbReference type="PRINTS" id="PR00368">
    <property type="entry name" value="FADPNR"/>
</dbReference>
<evidence type="ECO:0000256" key="4">
    <source>
        <dbReference type="ARBA" id="ARBA00023157"/>
    </source>
</evidence>
<dbReference type="PROSITE" id="PS00573">
    <property type="entry name" value="PYRIDINE_REDOX_2"/>
    <property type="match status" value="1"/>
</dbReference>
<keyword evidence="1 6" id="KW-0285">Flavoprotein</keyword>
<dbReference type="AlphaFoldDB" id="A0A101FWA4"/>
<dbReference type="PANTHER" id="PTHR48105">
    <property type="entry name" value="THIOREDOXIN REDUCTASE 1-RELATED-RELATED"/>
    <property type="match status" value="1"/>
</dbReference>
<dbReference type="EMBL" id="LGFU01000199">
    <property type="protein sequence ID" value="KUK45661.1"/>
    <property type="molecule type" value="Genomic_DNA"/>
</dbReference>
<accession>A0A101FWA4</accession>
<evidence type="ECO:0000256" key="7">
    <source>
        <dbReference type="RuleBase" id="RU003881"/>
    </source>
</evidence>
<name>A0A101FWA4_9CHLR</name>
<evidence type="ECO:0000259" key="8">
    <source>
        <dbReference type="Pfam" id="PF07992"/>
    </source>
</evidence>
<dbReference type="GO" id="GO:0019430">
    <property type="term" value="P:removal of superoxide radicals"/>
    <property type="evidence" value="ECO:0007669"/>
    <property type="project" value="UniProtKB-UniRule"/>
</dbReference>
<comment type="similarity">
    <text evidence="6">Belongs to the class-II pyridine nucleotide-disulfide oxidoreductase family.</text>
</comment>
<evidence type="ECO:0000313" key="10">
    <source>
        <dbReference type="Proteomes" id="UP000064249"/>
    </source>
</evidence>